<accession>A0A0C2FW17</accession>
<dbReference type="GO" id="GO:0051131">
    <property type="term" value="P:chaperone-mediated protein complex assembly"/>
    <property type="evidence" value="ECO:0007669"/>
    <property type="project" value="TreeGrafter"/>
</dbReference>
<dbReference type="OrthoDB" id="1564555at2759"/>
<evidence type="ECO:0000313" key="4">
    <source>
        <dbReference type="EMBL" id="KIH95193.1"/>
    </source>
</evidence>
<dbReference type="InterPro" id="IPR007052">
    <property type="entry name" value="CS_dom"/>
</dbReference>
<dbReference type="FunFam" id="2.60.40.790:FF:000013">
    <property type="entry name" value="Very-long-chain (3R)-3-hydroxyacyl-CoA dehydratase"/>
    <property type="match status" value="1"/>
</dbReference>
<dbReference type="GeneID" id="63677187"/>
<dbReference type="GO" id="GO:0051087">
    <property type="term" value="F:protein-folding chaperone binding"/>
    <property type="evidence" value="ECO:0007669"/>
    <property type="project" value="TreeGrafter"/>
</dbReference>
<dbReference type="RefSeq" id="XP_040623203.1">
    <property type="nucleotide sequence ID" value="XM_040762266.1"/>
</dbReference>
<feature type="region of interest" description="Disordered" evidence="2">
    <location>
        <begin position="167"/>
        <end position="221"/>
    </location>
</feature>
<dbReference type="EMBL" id="AWTV01000001">
    <property type="protein sequence ID" value="KIH95193.1"/>
    <property type="molecule type" value="Genomic_DNA"/>
</dbReference>
<dbReference type="CDD" id="cd06465">
    <property type="entry name" value="p23_hB-ind1_like"/>
    <property type="match status" value="1"/>
</dbReference>
<dbReference type="GO" id="GO:0051879">
    <property type="term" value="F:Hsp90 protein binding"/>
    <property type="evidence" value="ECO:0007669"/>
    <property type="project" value="InterPro"/>
</dbReference>
<comment type="caution">
    <text evidence="4">The sequence shown here is derived from an EMBL/GenBank/DDBJ whole genome shotgun (WGS) entry which is preliminary data.</text>
</comment>
<dbReference type="HOGENOM" id="CLU_078883_0_0_1"/>
<dbReference type="InterPro" id="IPR008978">
    <property type="entry name" value="HSP20-like_chaperone"/>
</dbReference>
<evidence type="ECO:0000259" key="3">
    <source>
        <dbReference type="PROSITE" id="PS51203"/>
    </source>
</evidence>
<feature type="compositionally biased region" description="Acidic residues" evidence="2">
    <location>
        <begin position="176"/>
        <end position="214"/>
    </location>
</feature>
<evidence type="ECO:0000256" key="1">
    <source>
        <dbReference type="ARBA" id="ARBA00025733"/>
    </source>
</evidence>
<dbReference type="GO" id="GO:0005829">
    <property type="term" value="C:cytosol"/>
    <property type="evidence" value="ECO:0007669"/>
    <property type="project" value="TreeGrafter"/>
</dbReference>
<dbReference type="GO" id="GO:0006457">
    <property type="term" value="P:protein folding"/>
    <property type="evidence" value="ECO:0007669"/>
    <property type="project" value="TreeGrafter"/>
</dbReference>
<evidence type="ECO:0000313" key="5">
    <source>
        <dbReference type="Proteomes" id="UP000031575"/>
    </source>
</evidence>
<sequence>MSAETYTPEVLWAQRSSKDDAEKNFIYLTIVVPDADPSQAEISLKPSSVSFKGFSKTLKRTYQVTLDLYAEIDEAASKVNHTSRSVELKLVKKELKEEYWPRLLKDAKKVHFLKTDFDKWVDEDEQDEAPADDFSQFGGMGGMGGGMGGMGGMPGMGGDFGGIDFSKLGGAGGFGGEEEDEGAEGAEGAEGEGEGEGDDDDDDEMPALEGEEAAAEPAKSA</sequence>
<organism evidence="4 5">
    <name type="scientific">Sporothrix brasiliensis 5110</name>
    <dbReference type="NCBI Taxonomy" id="1398154"/>
    <lineage>
        <taxon>Eukaryota</taxon>
        <taxon>Fungi</taxon>
        <taxon>Dikarya</taxon>
        <taxon>Ascomycota</taxon>
        <taxon>Pezizomycotina</taxon>
        <taxon>Sordariomycetes</taxon>
        <taxon>Sordariomycetidae</taxon>
        <taxon>Ophiostomatales</taxon>
        <taxon>Ophiostomataceae</taxon>
        <taxon>Sporothrix</taxon>
    </lineage>
</organism>
<proteinExistence type="inferred from homology"/>
<feature type="domain" description="CS" evidence="3">
    <location>
        <begin position="5"/>
        <end position="104"/>
    </location>
</feature>
<dbReference type="VEuPathDB" id="FungiDB:SPBR_03978"/>
<dbReference type="PANTHER" id="PTHR22932">
    <property type="entry name" value="TELOMERASE-BINDING PROTEIN P23 HSP90 CO-CHAPERONE"/>
    <property type="match status" value="1"/>
</dbReference>
<dbReference type="PROSITE" id="PS51203">
    <property type="entry name" value="CS"/>
    <property type="match status" value="1"/>
</dbReference>
<dbReference type="SUPFAM" id="SSF49764">
    <property type="entry name" value="HSP20-like chaperones"/>
    <property type="match status" value="1"/>
</dbReference>
<keyword evidence="5" id="KW-1185">Reference proteome</keyword>
<dbReference type="Pfam" id="PF04969">
    <property type="entry name" value="CS"/>
    <property type="match status" value="1"/>
</dbReference>
<dbReference type="AlphaFoldDB" id="A0A0C2FW17"/>
<comment type="similarity">
    <text evidence="1">Belongs to the p23/wos2 family.</text>
</comment>
<dbReference type="Gene3D" id="2.60.40.790">
    <property type="match status" value="1"/>
</dbReference>
<reference evidence="4 5" key="1">
    <citation type="journal article" date="2014" name="BMC Genomics">
        <title>Comparative genomics of the major fungal agents of human and animal Sporotrichosis: Sporothrix schenckii and Sporothrix brasiliensis.</title>
        <authorList>
            <person name="Teixeira M.M."/>
            <person name="de Almeida L.G."/>
            <person name="Kubitschek-Barreira P."/>
            <person name="Alves F.L."/>
            <person name="Kioshima E.S."/>
            <person name="Abadio A.K."/>
            <person name="Fernandes L."/>
            <person name="Derengowski L.S."/>
            <person name="Ferreira K.S."/>
            <person name="Souza R.C."/>
            <person name="Ruiz J.C."/>
            <person name="de Andrade N.C."/>
            <person name="Paes H.C."/>
            <person name="Nicola A.M."/>
            <person name="Albuquerque P."/>
            <person name="Gerber A.L."/>
            <person name="Martins V.P."/>
            <person name="Peconick L.D."/>
            <person name="Neto A.V."/>
            <person name="Chaucanez C.B."/>
            <person name="Silva P.A."/>
            <person name="Cunha O.L."/>
            <person name="de Oliveira F.F."/>
            <person name="dos Santos T.C."/>
            <person name="Barros A.L."/>
            <person name="Soares M.A."/>
            <person name="de Oliveira L.M."/>
            <person name="Marini M.M."/>
            <person name="Villalobos-Duno H."/>
            <person name="Cunha M.M."/>
            <person name="de Hoog S."/>
            <person name="da Silveira J.F."/>
            <person name="Henrissat B."/>
            <person name="Nino-Vega G.A."/>
            <person name="Cisalpino P.S."/>
            <person name="Mora-Montes H.M."/>
            <person name="Almeida S.R."/>
            <person name="Stajich J.E."/>
            <person name="Lopes-Bezerra L.M."/>
            <person name="Vasconcelos A.T."/>
            <person name="Felipe M.S."/>
        </authorList>
    </citation>
    <scope>NUCLEOTIDE SEQUENCE [LARGE SCALE GENOMIC DNA]</scope>
    <source>
        <strain evidence="4 5">5110</strain>
    </source>
</reference>
<name>A0A0C2FW17_9PEZI</name>
<dbReference type="GO" id="GO:0005634">
    <property type="term" value="C:nucleus"/>
    <property type="evidence" value="ECO:0007669"/>
    <property type="project" value="TreeGrafter"/>
</dbReference>
<gene>
    <name evidence="4" type="ORF">SPBR_03978</name>
</gene>
<dbReference type="InterPro" id="IPR045250">
    <property type="entry name" value="p23-like"/>
</dbReference>
<evidence type="ECO:0000256" key="2">
    <source>
        <dbReference type="SAM" id="MobiDB-lite"/>
    </source>
</evidence>
<dbReference type="Proteomes" id="UP000031575">
    <property type="component" value="Unassembled WGS sequence"/>
</dbReference>
<dbReference type="PANTHER" id="PTHR22932:SF1">
    <property type="entry name" value="CO-CHAPERONE PROTEIN DAF-41"/>
    <property type="match status" value="1"/>
</dbReference>
<protein>
    <submittedName>
        <fullName evidence="4">Protein wos2</fullName>
    </submittedName>
</protein>